<feature type="domain" description="LiaI-LiaF-like transmembrane region" evidence="2">
    <location>
        <begin position="11"/>
        <end position="60"/>
    </location>
</feature>
<dbReference type="AlphaFoldDB" id="A0A1U7M8H0"/>
<feature type="transmembrane region" description="Helical" evidence="1">
    <location>
        <begin position="12"/>
        <end position="34"/>
    </location>
</feature>
<proteinExistence type="predicted"/>
<sequence>MIKIKNKKVNLGIVLIVIGIIWILSNLNLINVNVYNIVNYMIRGVFDLWPLILVIVGINIMFKREGLNTILWILFFIVLIVYSLFIKGNILEKTSNGNLKDEIYTVEMREDIEKGKLDLDVGATSFNIDPIDDDFAKLEHDGTFNYKFSRKGNEENLYISNEIPNDILNNKNKRSFELGLNKEIPWELDLDVGAISGNLNLKDIMVKKLDVDMGAGKIEITLGDKAELTSMDIDAGASQIILNIPESSGLKLNYDGALNSTNFDDLGLIKTENGKYVSDNFNAASSKYEIEVDMGVGQFSINYY</sequence>
<keyword evidence="4" id="KW-1185">Reference proteome</keyword>
<keyword evidence="1" id="KW-0812">Transmembrane</keyword>
<comment type="caution">
    <text evidence="3">The sequence shown here is derived from an EMBL/GenBank/DDBJ whole genome shotgun (WGS) entry which is preliminary data.</text>
</comment>
<evidence type="ECO:0000256" key="1">
    <source>
        <dbReference type="SAM" id="Phobius"/>
    </source>
</evidence>
<feature type="transmembrane region" description="Helical" evidence="1">
    <location>
        <begin position="69"/>
        <end position="86"/>
    </location>
</feature>
<keyword evidence="1" id="KW-0472">Membrane</keyword>
<dbReference type="Proteomes" id="UP000186112">
    <property type="component" value="Unassembled WGS sequence"/>
</dbReference>
<reference evidence="3 4" key="1">
    <citation type="submission" date="2016-02" db="EMBL/GenBank/DDBJ databases">
        <title>Genome sequence of Tissierella creatinophila DSM 6911.</title>
        <authorList>
            <person name="Poehlein A."/>
            <person name="Daniel R."/>
        </authorList>
    </citation>
    <scope>NUCLEOTIDE SEQUENCE [LARGE SCALE GENOMIC DNA]</scope>
    <source>
        <strain evidence="3 4">DSM 6911</strain>
    </source>
</reference>
<evidence type="ECO:0000313" key="4">
    <source>
        <dbReference type="Proteomes" id="UP000186112"/>
    </source>
</evidence>
<gene>
    <name evidence="3" type="ORF">TICRE_03060</name>
</gene>
<feature type="transmembrane region" description="Helical" evidence="1">
    <location>
        <begin position="40"/>
        <end position="62"/>
    </location>
</feature>
<dbReference type="OrthoDB" id="1950287at2"/>
<accession>A0A1U7M8H0</accession>
<dbReference type="Pfam" id="PF18917">
    <property type="entry name" value="LiaI-LiaF-like_TM1"/>
    <property type="match status" value="1"/>
</dbReference>
<dbReference type="InterPro" id="IPR043726">
    <property type="entry name" value="LiaI-LiaF-like_TM1"/>
</dbReference>
<dbReference type="RefSeq" id="WP_143583002.1">
    <property type="nucleotide sequence ID" value="NZ_LTDM01000004.1"/>
</dbReference>
<evidence type="ECO:0000259" key="2">
    <source>
        <dbReference type="Pfam" id="PF18917"/>
    </source>
</evidence>
<name>A0A1U7M8H0_TISCR</name>
<keyword evidence="1" id="KW-1133">Transmembrane helix</keyword>
<evidence type="ECO:0000313" key="3">
    <source>
        <dbReference type="EMBL" id="OLS03612.1"/>
    </source>
</evidence>
<dbReference type="EMBL" id="LTDM01000004">
    <property type="protein sequence ID" value="OLS03612.1"/>
    <property type="molecule type" value="Genomic_DNA"/>
</dbReference>
<protein>
    <recommendedName>
        <fullName evidence="2">LiaI-LiaF-like transmembrane region domain-containing protein</fullName>
    </recommendedName>
</protein>
<organism evidence="3 4">
    <name type="scientific">Tissierella creatinophila DSM 6911</name>
    <dbReference type="NCBI Taxonomy" id="1123403"/>
    <lineage>
        <taxon>Bacteria</taxon>
        <taxon>Bacillati</taxon>
        <taxon>Bacillota</taxon>
        <taxon>Tissierellia</taxon>
        <taxon>Tissierellales</taxon>
        <taxon>Tissierellaceae</taxon>
        <taxon>Tissierella</taxon>
    </lineage>
</organism>